<evidence type="ECO:0000313" key="4">
    <source>
        <dbReference type="Proteomes" id="UP001487740"/>
    </source>
</evidence>
<dbReference type="AlphaFoldDB" id="A0AAW0SPI1"/>
<comment type="caution">
    <text evidence="3">The sequence shown here is derived from an EMBL/GenBank/DDBJ whole genome shotgun (WGS) entry which is preliminary data.</text>
</comment>
<dbReference type="Pfam" id="PF11630">
    <property type="entry name" value="Anti-LPS-SCYG"/>
    <property type="match status" value="1"/>
</dbReference>
<keyword evidence="4" id="KW-1185">Reference proteome</keyword>
<sequence length="188" mass="20944">MTGGCEVVGKDVEVVEKCEFVPFNMVRGCLAAVVVVVVVGVCLNPTPAQAGSFDFSSLLSSVANTAIKRLFVEREIDLFDHYCVLSRSPHIYSWELKFEATVTCPRMDTRERQSEGLLQPHISRARSHQGLCAEDSVPHHNYMSQYPHHHTTPQHNATHATTCHIQVTTPPHHRTLMTTPVTPPAQSY</sequence>
<name>A0AAW0SPI1_SCYPA</name>
<proteinExistence type="predicted"/>
<protein>
    <submittedName>
        <fullName evidence="3">Uncharacterized protein</fullName>
    </submittedName>
</protein>
<organism evidence="3 4">
    <name type="scientific">Scylla paramamosain</name>
    <name type="common">Mud crab</name>
    <dbReference type="NCBI Taxonomy" id="85552"/>
    <lineage>
        <taxon>Eukaryota</taxon>
        <taxon>Metazoa</taxon>
        <taxon>Ecdysozoa</taxon>
        <taxon>Arthropoda</taxon>
        <taxon>Crustacea</taxon>
        <taxon>Multicrustacea</taxon>
        <taxon>Malacostraca</taxon>
        <taxon>Eumalacostraca</taxon>
        <taxon>Eucarida</taxon>
        <taxon>Decapoda</taxon>
        <taxon>Pleocyemata</taxon>
        <taxon>Brachyura</taxon>
        <taxon>Eubrachyura</taxon>
        <taxon>Portunoidea</taxon>
        <taxon>Portunidae</taxon>
        <taxon>Portuninae</taxon>
        <taxon>Scylla</taxon>
    </lineage>
</organism>
<dbReference type="EMBL" id="JARAKH010000048">
    <property type="protein sequence ID" value="KAK8376692.1"/>
    <property type="molecule type" value="Genomic_DNA"/>
</dbReference>
<evidence type="ECO:0000256" key="2">
    <source>
        <dbReference type="ARBA" id="ARBA00023022"/>
    </source>
</evidence>
<evidence type="ECO:0000313" key="3">
    <source>
        <dbReference type="EMBL" id="KAK8376692.1"/>
    </source>
</evidence>
<keyword evidence="1" id="KW-0929">Antimicrobial</keyword>
<dbReference type="GO" id="GO:0042742">
    <property type="term" value="P:defense response to bacterium"/>
    <property type="evidence" value="ECO:0007669"/>
    <property type="project" value="UniProtKB-KW"/>
</dbReference>
<evidence type="ECO:0000256" key="1">
    <source>
        <dbReference type="ARBA" id="ARBA00022529"/>
    </source>
</evidence>
<dbReference type="Proteomes" id="UP001487740">
    <property type="component" value="Unassembled WGS sequence"/>
</dbReference>
<dbReference type="Gene3D" id="3.30.160.320">
    <property type="match status" value="1"/>
</dbReference>
<dbReference type="InterPro" id="IPR038539">
    <property type="entry name" value="Anti-LPS_factor/Scygonadin_sf"/>
</dbReference>
<dbReference type="InterPro" id="IPR024509">
    <property type="entry name" value="Anti-LPS_factor/Scygonadin"/>
</dbReference>
<keyword evidence="2" id="KW-0044">Antibiotic</keyword>
<reference evidence="3 4" key="1">
    <citation type="submission" date="2023-03" db="EMBL/GenBank/DDBJ databases">
        <title>High-quality genome of Scylla paramamosain provides insights in environmental adaptation.</title>
        <authorList>
            <person name="Zhang L."/>
        </authorList>
    </citation>
    <scope>NUCLEOTIDE SEQUENCE [LARGE SCALE GENOMIC DNA]</scope>
    <source>
        <strain evidence="3">LZ_2023a</strain>
        <tissue evidence="3">Muscle</tissue>
    </source>
</reference>
<accession>A0AAW0SPI1</accession>
<gene>
    <name evidence="3" type="ORF">O3P69_009953</name>
</gene>